<gene>
    <name evidence="3" type="ORF">LTRI10_LOCUS26896</name>
</gene>
<dbReference type="GO" id="GO:0009451">
    <property type="term" value="P:RNA modification"/>
    <property type="evidence" value="ECO:0007669"/>
    <property type="project" value="InterPro"/>
</dbReference>
<organism evidence="3 4">
    <name type="scientific">Linum trigynum</name>
    <dbReference type="NCBI Taxonomy" id="586398"/>
    <lineage>
        <taxon>Eukaryota</taxon>
        <taxon>Viridiplantae</taxon>
        <taxon>Streptophyta</taxon>
        <taxon>Embryophyta</taxon>
        <taxon>Tracheophyta</taxon>
        <taxon>Spermatophyta</taxon>
        <taxon>Magnoliopsida</taxon>
        <taxon>eudicotyledons</taxon>
        <taxon>Gunneridae</taxon>
        <taxon>Pentapetalae</taxon>
        <taxon>rosids</taxon>
        <taxon>fabids</taxon>
        <taxon>Malpighiales</taxon>
        <taxon>Linaceae</taxon>
        <taxon>Linum</taxon>
    </lineage>
</organism>
<dbReference type="EMBL" id="OZ034817">
    <property type="protein sequence ID" value="CAL1385783.1"/>
    <property type="molecule type" value="Genomic_DNA"/>
</dbReference>
<feature type="repeat" description="PPR" evidence="2">
    <location>
        <begin position="462"/>
        <end position="496"/>
    </location>
</feature>
<dbReference type="Pfam" id="PF20431">
    <property type="entry name" value="E_motif"/>
    <property type="match status" value="1"/>
</dbReference>
<dbReference type="NCBIfam" id="TIGR00756">
    <property type="entry name" value="PPR"/>
    <property type="match status" value="2"/>
</dbReference>
<feature type="repeat" description="PPR" evidence="2">
    <location>
        <begin position="125"/>
        <end position="159"/>
    </location>
</feature>
<feature type="repeat" description="PPR" evidence="2">
    <location>
        <begin position="53"/>
        <end position="87"/>
    </location>
</feature>
<accession>A0AAV2EJE4</accession>
<dbReference type="Pfam" id="PF13041">
    <property type="entry name" value="PPR_2"/>
    <property type="match status" value="3"/>
</dbReference>
<reference evidence="3 4" key="1">
    <citation type="submission" date="2024-04" db="EMBL/GenBank/DDBJ databases">
        <authorList>
            <person name="Fracassetti M."/>
        </authorList>
    </citation>
    <scope>NUCLEOTIDE SEQUENCE [LARGE SCALE GENOMIC DNA]</scope>
</reference>
<evidence type="ECO:0000313" key="3">
    <source>
        <dbReference type="EMBL" id="CAL1385783.1"/>
    </source>
</evidence>
<feature type="repeat" description="PPR" evidence="2">
    <location>
        <begin position="355"/>
        <end position="389"/>
    </location>
</feature>
<dbReference type="Gene3D" id="1.25.40.10">
    <property type="entry name" value="Tetratricopeptide repeat domain"/>
    <property type="match status" value="5"/>
</dbReference>
<keyword evidence="4" id="KW-1185">Reference proteome</keyword>
<dbReference type="Pfam" id="PF01535">
    <property type="entry name" value="PPR"/>
    <property type="match status" value="6"/>
</dbReference>
<evidence type="ECO:0000256" key="1">
    <source>
        <dbReference type="ARBA" id="ARBA00022737"/>
    </source>
</evidence>
<dbReference type="PANTHER" id="PTHR47926">
    <property type="entry name" value="PENTATRICOPEPTIDE REPEAT-CONTAINING PROTEIN"/>
    <property type="match status" value="1"/>
</dbReference>
<dbReference type="PROSITE" id="PS51375">
    <property type="entry name" value="PPR"/>
    <property type="match status" value="4"/>
</dbReference>
<dbReference type="InterPro" id="IPR011990">
    <property type="entry name" value="TPR-like_helical_dom_sf"/>
</dbReference>
<keyword evidence="1" id="KW-0677">Repeat</keyword>
<dbReference type="Proteomes" id="UP001497516">
    <property type="component" value="Chromosome 4"/>
</dbReference>
<dbReference type="InterPro" id="IPR002885">
    <property type="entry name" value="PPR_rpt"/>
</dbReference>
<dbReference type="PANTHER" id="PTHR47926:SF452">
    <property type="entry name" value="PENTATRICOPEPTIDE REPEAT-CONTAINING PROTEIN"/>
    <property type="match status" value="1"/>
</dbReference>
<dbReference type="FunFam" id="1.25.40.10:FF:000090">
    <property type="entry name" value="Pentatricopeptide repeat-containing protein, chloroplastic"/>
    <property type="match status" value="1"/>
</dbReference>
<dbReference type="InterPro" id="IPR046848">
    <property type="entry name" value="E_motif"/>
</dbReference>
<evidence type="ECO:0000256" key="2">
    <source>
        <dbReference type="PROSITE-ProRule" id="PRU00708"/>
    </source>
</evidence>
<dbReference type="AlphaFoldDB" id="A0AAV2EJE4"/>
<dbReference type="FunFam" id="1.25.40.10:FF:000344">
    <property type="entry name" value="Pentatricopeptide repeat-containing protein"/>
    <property type="match status" value="1"/>
</dbReference>
<dbReference type="SUPFAM" id="SSF48452">
    <property type="entry name" value="TPR-like"/>
    <property type="match status" value="1"/>
</dbReference>
<protein>
    <recommendedName>
        <fullName evidence="5">Pentatricopeptide repeat-containing protein</fullName>
    </recommendedName>
</protein>
<evidence type="ECO:0000313" key="4">
    <source>
        <dbReference type="Proteomes" id="UP001497516"/>
    </source>
</evidence>
<dbReference type="FunFam" id="1.25.40.10:FF:000436">
    <property type="entry name" value="Pentatricopeptide repeat-containing protein At5g39350 family"/>
    <property type="match status" value="1"/>
</dbReference>
<sequence>MTITRSILASLALQQFSRHFSSIARHAQPKLLSSNFGCLQNADSLFDALVQPDTLKWNAMIKAHIDLGLGSQALFVYRKMRQAGVHHDSFTFPMVNKAASLAVESDVIVGAMVHCVAYKVGFVSDLYFCNTMMEVYAKGGLVINASKLFDEMPLRDLVSWTSMITASISEGKLSYAFELFNEMMAEVAPNSVTLIVMLQGCSTGTNWSAGRQLHGYLVKNGLLADVSLQNCLLRFYSKMDHVLMVENLFSEMNQRDVVTWNTLISFYSLKENIGKVASFFNKMQLEVAVSSETLTSVITALGKAWYLTEGKKLHSLAIKLGLKDNVLMTSLLDFYAKCGKLESAAALFTEISHKSSITWNAMMSGFIQNEFFQQAIDIFREMQAEGIQPGAETLGTLVDACARLTAFHLGKEIHGYIIKNLIPNSAAQEHHLSLISQILNMYIKCGSISSARQLFDRMPTKDIVAWTSMIDGYGVHGRGIEALNLFDRMLEETSVTPNSITILSLLSSCSHSGLVREGCKLFVALKHEYGIQPSLDHYTCLVDLLGRSGNLKEAMSMILKMEFGCADGRIWGALLAAARTHGDRRVAEYAAGKVLEMEPDGVGYYTLLSNVRAGGGEWIEAEEVRRGVREKMLRKEPGWSFLEGRIGMENENHHRFVSGDRSHVRIEEICEVLRHLSCQV</sequence>
<name>A0AAV2EJE4_9ROSI</name>
<evidence type="ECO:0008006" key="5">
    <source>
        <dbReference type="Google" id="ProtNLM"/>
    </source>
</evidence>
<dbReference type="InterPro" id="IPR046960">
    <property type="entry name" value="PPR_At4g14850-like_plant"/>
</dbReference>
<dbReference type="GO" id="GO:0003723">
    <property type="term" value="F:RNA binding"/>
    <property type="evidence" value="ECO:0007669"/>
    <property type="project" value="InterPro"/>
</dbReference>
<proteinExistence type="predicted"/>